<feature type="region of interest" description="Disordered" evidence="1">
    <location>
        <begin position="1"/>
        <end position="42"/>
    </location>
</feature>
<feature type="region of interest" description="Disordered" evidence="1">
    <location>
        <begin position="197"/>
        <end position="218"/>
    </location>
</feature>
<organism evidence="2 3">
    <name type="scientific">Heterodermia speciosa</name>
    <dbReference type="NCBI Taxonomy" id="116794"/>
    <lineage>
        <taxon>Eukaryota</taxon>
        <taxon>Fungi</taxon>
        <taxon>Dikarya</taxon>
        <taxon>Ascomycota</taxon>
        <taxon>Pezizomycotina</taxon>
        <taxon>Lecanoromycetes</taxon>
        <taxon>OSLEUM clade</taxon>
        <taxon>Lecanoromycetidae</taxon>
        <taxon>Caliciales</taxon>
        <taxon>Physciaceae</taxon>
        <taxon>Heterodermia</taxon>
    </lineage>
</organism>
<reference evidence="2" key="1">
    <citation type="submission" date="2021-03" db="EMBL/GenBank/DDBJ databases">
        <authorList>
            <person name="Tagirdzhanova G."/>
        </authorList>
    </citation>
    <scope>NUCLEOTIDE SEQUENCE</scope>
</reference>
<keyword evidence="3" id="KW-1185">Reference proteome</keyword>
<proteinExistence type="predicted"/>
<comment type="caution">
    <text evidence="2">The sequence shown here is derived from an EMBL/GenBank/DDBJ whole genome shotgun (WGS) entry which is preliminary data.</text>
</comment>
<gene>
    <name evidence="2" type="ORF">HETSPECPRED_008863</name>
</gene>
<evidence type="ECO:0000313" key="3">
    <source>
        <dbReference type="Proteomes" id="UP000664521"/>
    </source>
</evidence>
<sequence length="519" mass="57218">MTPIDGLGSSKRRRNAVQQQHPTRSHPRRAKRRKIKHPTKRPAEFWDALSDIDLTPEALEEWERRAAPDEVERSFPQVNARHPSAACLLSRFGKARSLELKRLARGGGPDLSDIRGYPPAKGMGRQKNQPRRRLSTQAAHNRSRRDSANTAKTAASRSSAAKSVYSSTATARSRTTTNSPYDRAFQQHLIRHGIYPDGYEYPAEEGQDRPQAPRPPDNLAEIRDLLTRPCPRLAERPTDEQFGRFRREDTQAAKEQQVKTCVVHFIEGDVADMKAVSGDVPFTNLDHLTDGTISASKPDLFHGARPEQLDQRICDELSGHVVPSTQEDLPILPNFFVAVKGPDGSLAVAARQALYDGTLGERGILSLRAFVYGQGDAEPVFDNKAHTISEIYHGGQLKIYAIHAIPPAAAANGPARQGRFSMMQVKTFALTSGPDEYRVGVTAHVNARAWAKAQRDTLISLANRKPCSGASSEPTAVDVAAESHDAHPARRGQPRTALPQTAGVRRRYLLRHGDGNQQG</sequence>
<accession>A0A8H3EPE4</accession>
<protein>
    <submittedName>
        <fullName evidence="2">Uncharacterized protein</fullName>
    </submittedName>
</protein>
<feature type="region of interest" description="Disordered" evidence="1">
    <location>
        <begin position="104"/>
        <end position="181"/>
    </location>
</feature>
<feature type="region of interest" description="Disordered" evidence="1">
    <location>
        <begin position="465"/>
        <end position="504"/>
    </location>
</feature>
<feature type="compositionally biased region" description="Basic residues" evidence="1">
    <location>
        <begin position="23"/>
        <end position="40"/>
    </location>
</feature>
<feature type="compositionally biased region" description="Low complexity" evidence="1">
    <location>
        <begin position="148"/>
        <end position="177"/>
    </location>
</feature>
<name>A0A8H3EPE4_9LECA</name>
<evidence type="ECO:0000256" key="1">
    <source>
        <dbReference type="SAM" id="MobiDB-lite"/>
    </source>
</evidence>
<dbReference type="OrthoDB" id="5336565at2759"/>
<dbReference type="AlphaFoldDB" id="A0A8H3EPE4"/>
<dbReference type="Proteomes" id="UP000664521">
    <property type="component" value="Unassembled WGS sequence"/>
</dbReference>
<evidence type="ECO:0000313" key="2">
    <source>
        <dbReference type="EMBL" id="CAF9909168.1"/>
    </source>
</evidence>
<dbReference type="EMBL" id="CAJPDS010000007">
    <property type="protein sequence ID" value="CAF9909168.1"/>
    <property type="molecule type" value="Genomic_DNA"/>
</dbReference>